<evidence type="ECO:0000313" key="2">
    <source>
        <dbReference type="Proteomes" id="UP000054538"/>
    </source>
</evidence>
<name>A0A0D0CAU1_9AGAM</name>
<evidence type="ECO:0000313" key="1">
    <source>
        <dbReference type="EMBL" id="KIK79957.1"/>
    </source>
</evidence>
<dbReference type="HOGENOM" id="CLU_1163538_0_0_1"/>
<reference evidence="2" key="2">
    <citation type="submission" date="2015-01" db="EMBL/GenBank/DDBJ databases">
        <title>Evolutionary Origins and Diversification of the Mycorrhizal Mutualists.</title>
        <authorList>
            <consortium name="DOE Joint Genome Institute"/>
            <consortium name="Mycorrhizal Genomics Consortium"/>
            <person name="Kohler A."/>
            <person name="Kuo A."/>
            <person name="Nagy L.G."/>
            <person name="Floudas D."/>
            <person name="Copeland A."/>
            <person name="Barry K.W."/>
            <person name="Cichocki N."/>
            <person name="Veneault-Fourrey C."/>
            <person name="LaButti K."/>
            <person name="Lindquist E.A."/>
            <person name="Lipzen A."/>
            <person name="Lundell T."/>
            <person name="Morin E."/>
            <person name="Murat C."/>
            <person name="Riley R."/>
            <person name="Ohm R."/>
            <person name="Sun H."/>
            <person name="Tunlid A."/>
            <person name="Henrissat B."/>
            <person name="Grigoriev I.V."/>
            <person name="Hibbett D.S."/>
            <person name="Martin F."/>
        </authorList>
    </citation>
    <scope>NUCLEOTIDE SEQUENCE [LARGE SCALE GENOMIC DNA]</scope>
    <source>
        <strain evidence="2">Ve08.2h10</strain>
    </source>
</reference>
<dbReference type="EMBL" id="KN826139">
    <property type="protein sequence ID" value="KIK79957.1"/>
    <property type="molecule type" value="Genomic_DNA"/>
</dbReference>
<dbReference type="Proteomes" id="UP000054538">
    <property type="component" value="Unassembled WGS sequence"/>
</dbReference>
<feature type="non-terminal residue" evidence="1">
    <location>
        <position position="217"/>
    </location>
</feature>
<organism evidence="1 2">
    <name type="scientific">Paxillus rubicundulus Ve08.2h10</name>
    <dbReference type="NCBI Taxonomy" id="930991"/>
    <lineage>
        <taxon>Eukaryota</taxon>
        <taxon>Fungi</taxon>
        <taxon>Dikarya</taxon>
        <taxon>Basidiomycota</taxon>
        <taxon>Agaricomycotina</taxon>
        <taxon>Agaricomycetes</taxon>
        <taxon>Agaricomycetidae</taxon>
        <taxon>Boletales</taxon>
        <taxon>Paxilineae</taxon>
        <taxon>Paxillaceae</taxon>
        <taxon>Paxillus</taxon>
    </lineage>
</organism>
<sequence>CKGVRLDWPVGTIFETYPWMQHEYSAKSLGYHFCAVEKDGRTFWIRSNTCTQLVRPGQEGCPECSSTQTTRAHLRIEECAQAASLHVPYQFLMHKQLRELLHNTTKELNEYKLKTLALCRKLSTMVNRLGDLKRLIMAVATSDHPHISHLVSVTLQQGASWRAIVRMLEGAVEKLSSSRGYSDKDFQIAWLVKVLGGPKLHYALHHALGIPSLSTTE</sequence>
<proteinExistence type="predicted"/>
<accession>A0A0D0CAU1</accession>
<dbReference type="InParanoid" id="A0A0D0CAU1"/>
<dbReference type="AlphaFoldDB" id="A0A0D0CAU1"/>
<reference evidence="1 2" key="1">
    <citation type="submission" date="2014-04" db="EMBL/GenBank/DDBJ databases">
        <authorList>
            <consortium name="DOE Joint Genome Institute"/>
            <person name="Kuo A."/>
            <person name="Kohler A."/>
            <person name="Jargeat P."/>
            <person name="Nagy L.G."/>
            <person name="Floudas D."/>
            <person name="Copeland A."/>
            <person name="Barry K.W."/>
            <person name="Cichocki N."/>
            <person name="Veneault-Fourrey C."/>
            <person name="LaButti K."/>
            <person name="Lindquist E.A."/>
            <person name="Lipzen A."/>
            <person name="Lundell T."/>
            <person name="Morin E."/>
            <person name="Murat C."/>
            <person name="Sun H."/>
            <person name="Tunlid A."/>
            <person name="Henrissat B."/>
            <person name="Grigoriev I.V."/>
            <person name="Hibbett D.S."/>
            <person name="Martin F."/>
            <person name="Nordberg H.P."/>
            <person name="Cantor M.N."/>
            <person name="Hua S.X."/>
        </authorList>
    </citation>
    <scope>NUCLEOTIDE SEQUENCE [LARGE SCALE GENOMIC DNA]</scope>
    <source>
        <strain evidence="1 2">Ve08.2h10</strain>
    </source>
</reference>
<gene>
    <name evidence="1" type="ORF">PAXRUDRAFT_159904</name>
</gene>
<dbReference type="OrthoDB" id="3063776at2759"/>
<keyword evidence="2" id="KW-1185">Reference proteome</keyword>
<protein>
    <submittedName>
        <fullName evidence="1">Uncharacterized protein</fullName>
    </submittedName>
</protein>